<keyword evidence="1" id="KW-0472">Membrane</keyword>
<evidence type="ECO:0000313" key="3">
    <source>
        <dbReference type="Proteomes" id="UP000190080"/>
    </source>
</evidence>
<feature type="transmembrane region" description="Helical" evidence="1">
    <location>
        <begin position="187"/>
        <end position="209"/>
    </location>
</feature>
<dbReference type="AlphaFoldDB" id="A0A1V4IXU4"/>
<comment type="caution">
    <text evidence="2">The sequence shown here is derived from an EMBL/GenBank/DDBJ whole genome shotgun (WGS) entry which is preliminary data.</text>
</comment>
<sequence length="226" mass="26284">MGELKSYVNNLFKKYANNKQIEDLKAEILSNLEAKKADLISSGMTEEKAIEAAKRNITTIDNLIDGNKQIFINQFSTAGLQDALLYTVIAWITTIPMFLFREFFVANWILFIAILILGYNYYTRASNKNERFIAERRYVNIKNYYRLRRLVWAIWGVFVAVYILFITGVYFASNIWFSRPVAIDGPYSLAVILLRYYVPFISIIIPLAVNRLPKLILKCEVGERYE</sequence>
<dbReference type="EMBL" id="MZGV01000003">
    <property type="protein sequence ID" value="OPJ64650.1"/>
    <property type="molecule type" value="Genomic_DNA"/>
</dbReference>
<dbReference type="STRING" id="1450648.CLORY_05190"/>
<keyword evidence="1" id="KW-1133">Transmembrane helix</keyword>
<keyword evidence="3" id="KW-1185">Reference proteome</keyword>
<dbReference type="NCBIfam" id="NF038403">
    <property type="entry name" value="perm_prefix_1"/>
    <property type="match status" value="1"/>
</dbReference>
<accession>A0A1V4IXU4</accession>
<dbReference type="RefSeq" id="WP_079421971.1">
    <property type="nucleotide sequence ID" value="NZ_MZGV01000003.1"/>
</dbReference>
<dbReference type="Proteomes" id="UP000190080">
    <property type="component" value="Unassembled WGS sequence"/>
</dbReference>
<name>A0A1V4IXU4_9CLOT</name>
<keyword evidence="1" id="KW-0812">Transmembrane</keyword>
<evidence type="ECO:0000256" key="1">
    <source>
        <dbReference type="SAM" id="Phobius"/>
    </source>
</evidence>
<feature type="transmembrane region" description="Helical" evidence="1">
    <location>
        <begin position="105"/>
        <end position="122"/>
    </location>
</feature>
<gene>
    <name evidence="2" type="ORF">CLORY_05190</name>
</gene>
<feature type="transmembrane region" description="Helical" evidence="1">
    <location>
        <begin position="150"/>
        <end position="172"/>
    </location>
</feature>
<protein>
    <submittedName>
        <fullName evidence="2">Uncharacterized protein</fullName>
    </submittedName>
</protein>
<dbReference type="InterPro" id="IPR047928">
    <property type="entry name" value="Perm_prefix_1"/>
</dbReference>
<reference evidence="2 3" key="1">
    <citation type="submission" date="2017-03" db="EMBL/GenBank/DDBJ databases">
        <title>Genome sequence of Clostridium oryzae DSM 28571.</title>
        <authorList>
            <person name="Poehlein A."/>
            <person name="Daniel R."/>
        </authorList>
    </citation>
    <scope>NUCLEOTIDE SEQUENCE [LARGE SCALE GENOMIC DNA]</scope>
    <source>
        <strain evidence="2 3">DSM 28571</strain>
    </source>
</reference>
<organism evidence="2 3">
    <name type="scientific">Clostridium oryzae</name>
    <dbReference type="NCBI Taxonomy" id="1450648"/>
    <lineage>
        <taxon>Bacteria</taxon>
        <taxon>Bacillati</taxon>
        <taxon>Bacillota</taxon>
        <taxon>Clostridia</taxon>
        <taxon>Eubacteriales</taxon>
        <taxon>Clostridiaceae</taxon>
        <taxon>Clostridium</taxon>
    </lineage>
</organism>
<evidence type="ECO:0000313" key="2">
    <source>
        <dbReference type="EMBL" id="OPJ64650.1"/>
    </source>
</evidence>
<feature type="transmembrane region" description="Helical" evidence="1">
    <location>
        <begin position="83"/>
        <end position="99"/>
    </location>
</feature>
<dbReference type="OrthoDB" id="1909850at2"/>
<proteinExistence type="predicted"/>